<dbReference type="Pfam" id="PF13482">
    <property type="entry name" value="RNase_H_2"/>
    <property type="match status" value="1"/>
</dbReference>
<dbReference type="InterPro" id="IPR038720">
    <property type="entry name" value="YprB_RNase_H-like_dom"/>
</dbReference>
<dbReference type="InterPro" id="IPR012337">
    <property type="entry name" value="RNaseH-like_sf"/>
</dbReference>
<organism evidence="2">
    <name type="scientific">Candidatus Aramenus sulfurataquae</name>
    <dbReference type="NCBI Taxonomy" id="1326980"/>
    <lineage>
        <taxon>Archaea</taxon>
        <taxon>Thermoproteota</taxon>
        <taxon>Thermoprotei</taxon>
        <taxon>Sulfolobales</taxon>
        <taxon>Sulfolobaceae</taxon>
        <taxon>Candidatus Aramenus</taxon>
    </lineage>
</organism>
<reference evidence="2" key="1">
    <citation type="submission" date="2022-05" db="EMBL/GenBank/DDBJ databases">
        <title>Metagenome Sequencing of an Archaeal-Dominated Microbial Community from a Hot Spring at the Los Azufres Geothermal Field, Mexico.</title>
        <authorList>
            <person name="Marin-Paredes R."/>
            <person name="Martinez-Romero E."/>
            <person name="Servin-Garciduenas L.E."/>
        </authorList>
    </citation>
    <scope>NUCLEOTIDE SEQUENCE</scope>
    <source>
        <strain evidence="2">AZ1-454</strain>
    </source>
</reference>
<evidence type="ECO:0000313" key="2">
    <source>
        <dbReference type="EMBL" id="MCL7344913.1"/>
    </source>
</evidence>
<dbReference type="AlphaFoldDB" id="A0AAE3K3R6"/>
<proteinExistence type="predicted"/>
<sequence length="192" mass="22528">MPLNYVNEKVILITALEEGKEEDKLVKFSEWELGSEEKVIKAFYDYFKDKVYKLRSERLEEIVGKGKSERLFITGYNVLVYDIPLLIQKGVEYKVDSIGSLNELWYSNYILDLYQVMIHVNRMKFSGLKLGEIKKRFSLNLPALKGSGSKVPKYYKKKDYGKIEEYAISKLNLLKELRKRLHKDPYLGVKEP</sequence>
<evidence type="ECO:0000259" key="1">
    <source>
        <dbReference type="Pfam" id="PF13482"/>
    </source>
</evidence>
<gene>
    <name evidence="2" type="ORF">TQ35_010120</name>
</gene>
<comment type="caution">
    <text evidence="2">The sequence shown here is derived from an EMBL/GenBank/DDBJ whole genome shotgun (WGS) entry which is preliminary data.</text>
</comment>
<accession>A0AAE3K3R6</accession>
<feature type="domain" description="YprB ribonuclease H-like" evidence="1">
    <location>
        <begin position="38"/>
        <end position="157"/>
    </location>
</feature>
<name>A0AAE3K3R6_9CREN</name>
<dbReference type="EMBL" id="JZWS02000071">
    <property type="protein sequence ID" value="MCL7344913.1"/>
    <property type="molecule type" value="Genomic_DNA"/>
</dbReference>
<protein>
    <recommendedName>
        <fullName evidence="1">YprB ribonuclease H-like domain-containing protein</fullName>
    </recommendedName>
</protein>
<dbReference type="SUPFAM" id="SSF53098">
    <property type="entry name" value="Ribonuclease H-like"/>
    <property type="match status" value="1"/>
</dbReference>